<organism evidence="6 7">
    <name type="scientific">Uncinocarpus reesii (strain UAMH 1704)</name>
    <dbReference type="NCBI Taxonomy" id="336963"/>
    <lineage>
        <taxon>Eukaryota</taxon>
        <taxon>Fungi</taxon>
        <taxon>Dikarya</taxon>
        <taxon>Ascomycota</taxon>
        <taxon>Pezizomycotina</taxon>
        <taxon>Eurotiomycetes</taxon>
        <taxon>Eurotiomycetidae</taxon>
        <taxon>Onygenales</taxon>
        <taxon>Onygenaceae</taxon>
        <taxon>Uncinocarpus</taxon>
    </lineage>
</organism>
<keyword evidence="7" id="KW-1185">Reference proteome</keyword>
<evidence type="ECO:0000259" key="5">
    <source>
        <dbReference type="PROSITE" id="PS50217"/>
    </source>
</evidence>
<feature type="domain" description="BZIP" evidence="5">
    <location>
        <begin position="97"/>
        <end position="160"/>
    </location>
</feature>
<dbReference type="InParanoid" id="C4JPR9"/>
<dbReference type="AlphaFoldDB" id="C4JPR9"/>
<evidence type="ECO:0000256" key="4">
    <source>
        <dbReference type="SAM" id="MobiDB-lite"/>
    </source>
</evidence>
<dbReference type="OMA" id="PENAMEF"/>
<dbReference type="KEGG" id="ure:UREG_04562"/>
<dbReference type="STRING" id="336963.C4JPR9"/>
<dbReference type="PANTHER" id="PTHR40621">
    <property type="entry name" value="TRANSCRIPTION FACTOR KAPC-RELATED"/>
    <property type="match status" value="1"/>
</dbReference>
<dbReference type="HOGENOM" id="CLU_076384_1_0_1"/>
<dbReference type="PROSITE" id="PS50217">
    <property type="entry name" value="BZIP"/>
    <property type="match status" value="1"/>
</dbReference>
<dbReference type="EMBL" id="CH476616">
    <property type="protein sequence ID" value="EEP79716.1"/>
    <property type="molecule type" value="Genomic_DNA"/>
</dbReference>
<evidence type="ECO:0000256" key="2">
    <source>
        <dbReference type="ARBA" id="ARBA00023242"/>
    </source>
</evidence>
<dbReference type="OrthoDB" id="2593073at2759"/>
<dbReference type="GO" id="GO:0000976">
    <property type="term" value="F:transcription cis-regulatory region binding"/>
    <property type="evidence" value="ECO:0007669"/>
    <property type="project" value="InterPro"/>
</dbReference>
<dbReference type="PROSITE" id="PS00036">
    <property type="entry name" value="BZIP_BASIC"/>
    <property type="match status" value="1"/>
</dbReference>
<dbReference type="GO" id="GO:0090575">
    <property type="term" value="C:RNA polymerase II transcription regulator complex"/>
    <property type="evidence" value="ECO:0007669"/>
    <property type="project" value="TreeGrafter"/>
</dbReference>
<sequence length="216" mass="24424">MDYGFENLPQSSIEASAFEPLATDAFETPTESSSSPSLDVSELKELFELSPPMNDATASYYSMEGMIPVEYVGSTSLDERDRCRRQSNSHKAPENLSSMHLRRRAQNRASQRAFRERKEKHVKALEDQLQCLHEQHQALLYSYTRQSEEVGRLKDVIKELMSELELLKTANNIAFSGIGSPDRPGVFDIPGQYPSTSYPHLSSPHYFTIPSSQSTR</sequence>
<feature type="compositionally biased region" description="Low complexity" evidence="4">
    <location>
        <begin position="27"/>
        <end position="37"/>
    </location>
</feature>
<dbReference type="CDD" id="cd14688">
    <property type="entry name" value="bZIP_YAP"/>
    <property type="match status" value="1"/>
</dbReference>
<evidence type="ECO:0000256" key="3">
    <source>
        <dbReference type="SAM" id="Coils"/>
    </source>
</evidence>
<dbReference type="SMART" id="SM00338">
    <property type="entry name" value="BRLZ"/>
    <property type="match status" value="1"/>
</dbReference>
<dbReference type="PANTHER" id="PTHR40621:SF6">
    <property type="entry name" value="AP-1-LIKE TRANSCRIPTION FACTOR YAP1-RELATED"/>
    <property type="match status" value="1"/>
</dbReference>
<gene>
    <name evidence="6" type="ORF">UREG_04562</name>
</gene>
<dbReference type="GeneID" id="8440760"/>
<evidence type="ECO:0000256" key="1">
    <source>
        <dbReference type="ARBA" id="ARBA00004123"/>
    </source>
</evidence>
<feature type="region of interest" description="Disordered" evidence="4">
    <location>
        <begin position="14"/>
        <end position="39"/>
    </location>
</feature>
<dbReference type="VEuPathDB" id="FungiDB:UREG_04562"/>
<dbReference type="Gene3D" id="1.20.5.170">
    <property type="match status" value="1"/>
</dbReference>
<reference evidence="7" key="1">
    <citation type="journal article" date="2009" name="Genome Res.">
        <title>Comparative genomic analyses of the human fungal pathogens Coccidioides and their relatives.</title>
        <authorList>
            <person name="Sharpton T.J."/>
            <person name="Stajich J.E."/>
            <person name="Rounsley S.D."/>
            <person name="Gardner M.J."/>
            <person name="Wortman J.R."/>
            <person name="Jordar V.S."/>
            <person name="Maiti R."/>
            <person name="Kodira C.D."/>
            <person name="Neafsey D.E."/>
            <person name="Zeng Q."/>
            <person name="Hung C.-Y."/>
            <person name="McMahan C."/>
            <person name="Muszewska A."/>
            <person name="Grynberg M."/>
            <person name="Mandel M.A."/>
            <person name="Kellner E.M."/>
            <person name="Barker B.M."/>
            <person name="Galgiani J.N."/>
            <person name="Orbach M.J."/>
            <person name="Kirkland T.N."/>
            <person name="Cole G.T."/>
            <person name="Henn M.R."/>
            <person name="Birren B.W."/>
            <person name="Taylor J.W."/>
        </authorList>
    </citation>
    <scope>NUCLEOTIDE SEQUENCE [LARGE SCALE GENOMIC DNA]</scope>
    <source>
        <strain evidence="7">UAMH 1704</strain>
    </source>
</reference>
<dbReference type="RefSeq" id="XP_002545045.1">
    <property type="nucleotide sequence ID" value="XM_002544999.1"/>
</dbReference>
<name>C4JPR9_UNCRE</name>
<dbReference type="SUPFAM" id="SSF57959">
    <property type="entry name" value="Leucine zipper domain"/>
    <property type="match status" value="1"/>
</dbReference>
<dbReference type="InterPro" id="IPR046347">
    <property type="entry name" value="bZIP_sf"/>
</dbReference>
<feature type="coiled-coil region" evidence="3">
    <location>
        <begin position="115"/>
        <end position="170"/>
    </location>
</feature>
<keyword evidence="2" id="KW-0539">Nucleus</keyword>
<dbReference type="InterPro" id="IPR004827">
    <property type="entry name" value="bZIP"/>
</dbReference>
<keyword evidence="3" id="KW-0175">Coiled coil</keyword>
<evidence type="ECO:0000313" key="7">
    <source>
        <dbReference type="Proteomes" id="UP000002058"/>
    </source>
</evidence>
<dbReference type="InterPro" id="IPR050936">
    <property type="entry name" value="AP-1-like"/>
</dbReference>
<evidence type="ECO:0000313" key="6">
    <source>
        <dbReference type="EMBL" id="EEP79716.1"/>
    </source>
</evidence>
<protein>
    <recommendedName>
        <fullName evidence="5">BZIP domain-containing protein</fullName>
    </recommendedName>
</protein>
<dbReference type="GO" id="GO:0001228">
    <property type="term" value="F:DNA-binding transcription activator activity, RNA polymerase II-specific"/>
    <property type="evidence" value="ECO:0007669"/>
    <property type="project" value="TreeGrafter"/>
</dbReference>
<comment type="subcellular location">
    <subcellularLocation>
        <location evidence="1">Nucleus</location>
    </subcellularLocation>
</comment>
<dbReference type="Proteomes" id="UP000002058">
    <property type="component" value="Unassembled WGS sequence"/>
</dbReference>
<accession>C4JPR9</accession>
<feature type="region of interest" description="Disordered" evidence="4">
    <location>
        <begin position="82"/>
        <end position="103"/>
    </location>
</feature>
<proteinExistence type="predicted"/>
<dbReference type="eggNOG" id="ENOG502T0QK">
    <property type="taxonomic scope" value="Eukaryota"/>
</dbReference>
<dbReference type="Pfam" id="PF00170">
    <property type="entry name" value="bZIP_1"/>
    <property type="match status" value="1"/>
</dbReference>